<feature type="transmembrane region" description="Helical" evidence="10">
    <location>
        <begin position="20"/>
        <end position="42"/>
    </location>
</feature>
<evidence type="ECO:0000256" key="7">
    <source>
        <dbReference type="ARBA" id="ARBA00024030"/>
    </source>
</evidence>
<dbReference type="GO" id="GO:0015250">
    <property type="term" value="F:water channel activity"/>
    <property type="evidence" value="ECO:0007669"/>
    <property type="project" value="InterPro"/>
</dbReference>
<keyword evidence="6 10" id="KW-0472">Membrane</keyword>
<dbReference type="Proteomes" id="UP000813463">
    <property type="component" value="Chromosome 1"/>
</dbReference>
<evidence type="ECO:0000313" key="12">
    <source>
        <dbReference type="RefSeq" id="XP_021844052.1"/>
    </source>
</evidence>
<protein>
    <submittedName>
        <fullName evidence="12">Aquaporin SIP1-2 isoform X1</fullName>
    </submittedName>
</protein>
<evidence type="ECO:0000256" key="8">
    <source>
        <dbReference type="ARBA" id="ARBA00058554"/>
    </source>
</evidence>
<feature type="transmembrane region" description="Helical" evidence="10">
    <location>
        <begin position="97"/>
        <end position="116"/>
    </location>
</feature>
<keyword evidence="3 9" id="KW-0812">Transmembrane</keyword>
<keyword evidence="2 9" id="KW-0813">Transport</keyword>
<evidence type="ECO:0000256" key="9">
    <source>
        <dbReference type="RuleBase" id="RU000477"/>
    </source>
</evidence>
<feature type="transmembrane region" description="Helical" evidence="10">
    <location>
        <begin position="213"/>
        <end position="234"/>
    </location>
</feature>
<accession>A0A9R0I7P9</accession>
<dbReference type="Pfam" id="PF00230">
    <property type="entry name" value="MIP"/>
    <property type="match status" value="1"/>
</dbReference>
<dbReference type="PRINTS" id="PR00783">
    <property type="entry name" value="MINTRINSICP"/>
</dbReference>
<organism evidence="11 12">
    <name type="scientific">Spinacia oleracea</name>
    <name type="common">Spinach</name>
    <dbReference type="NCBI Taxonomy" id="3562"/>
    <lineage>
        <taxon>Eukaryota</taxon>
        <taxon>Viridiplantae</taxon>
        <taxon>Streptophyta</taxon>
        <taxon>Embryophyta</taxon>
        <taxon>Tracheophyta</taxon>
        <taxon>Spermatophyta</taxon>
        <taxon>Magnoliopsida</taxon>
        <taxon>eudicotyledons</taxon>
        <taxon>Gunneridae</taxon>
        <taxon>Pentapetalae</taxon>
        <taxon>Caryophyllales</taxon>
        <taxon>Chenopodiaceae</taxon>
        <taxon>Chenopodioideae</taxon>
        <taxon>Anserineae</taxon>
        <taxon>Spinacia</taxon>
    </lineage>
</organism>
<evidence type="ECO:0000256" key="4">
    <source>
        <dbReference type="ARBA" id="ARBA00022737"/>
    </source>
</evidence>
<comment type="subcellular location">
    <subcellularLocation>
        <location evidence="1">Membrane</location>
        <topology evidence="1">Multi-pass membrane protein</topology>
    </subcellularLocation>
</comment>
<dbReference type="InterPro" id="IPR023271">
    <property type="entry name" value="Aquaporin-like"/>
</dbReference>
<comment type="function">
    <text evidence="8">Water channel required to facilitate the transport of water across cell membrane.</text>
</comment>
<evidence type="ECO:0000313" key="11">
    <source>
        <dbReference type="Proteomes" id="UP000813463"/>
    </source>
</evidence>
<evidence type="ECO:0000256" key="10">
    <source>
        <dbReference type="SAM" id="Phobius"/>
    </source>
</evidence>
<dbReference type="AlphaFoldDB" id="A0A9R0I7P9"/>
<name>A0A9R0I7P9_SPIOL</name>
<keyword evidence="4" id="KW-0677">Repeat</keyword>
<evidence type="ECO:0000256" key="3">
    <source>
        <dbReference type="ARBA" id="ARBA00022692"/>
    </source>
</evidence>
<evidence type="ECO:0000256" key="1">
    <source>
        <dbReference type="ARBA" id="ARBA00004141"/>
    </source>
</evidence>
<dbReference type="GO" id="GO:0005783">
    <property type="term" value="C:endoplasmic reticulum"/>
    <property type="evidence" value="ECO:0007669"/>
    <property type="project" value="UniProtKB-ARBA"/>
</dbReference>
<feature type="transmembrane region" description="Helical" evidence="10">
    <location>
        <begin position="48"/>
        <end position="76"/>
    </location>
</feature>
<dbReference type="InterPro" id="IPR044222">
    <property type="entry name" value="SIP1-1/2-like"/>
</dbReference>
<keyword evidence="11" id="KW-1185">Reference proteome</keyword>
<dbReference type="PANTHER" id="PTHR46739">
    <property type="entry name" value="AQUAPORIN SIP1-1"/>
    <property type="match status" value="1"/>
</dbReference>
<evidence type="ECO:0000256" key="6">
    <source>
        <dbReference type="ARBA" id="ARBA00023136"/>
    </source>
</evidence>
<reference evidence="11" key="1">
    <citation type="journal article" date="2021" name="Nat. Commun.">
        <title>Genomic analyses provide insights into spinach domestication and the genetic basis of agronomic traits.</title>
        <authorList>
            <person name="Cai X."/>
            <person name="Sun X."/>
            <person name="Xu C."/>
            <person name="Sun H."/>
            <person name="Wang X."/>
            <person name="Ge C."/>
            <person name="Zhang Z."/>
            <person name="Wang Q."/>
            <person name="Fei Z."/>
            <person name="Jiao C."/>
            <person name="Wang Q."/>
        </authorList>
    </citation>
    <scope>NUCLEOTIDE SEQUENCE [LARGE SCALE GENOMIC DNA]</scope>
    <source>
        <strain evidence="11">cv. Varoflay</strain>
    </source>
</reference>
<dbReference type="RefSeq" id="XP_021844052.1">
    <property type="nucleotide sequence ID" value="XM_021988360.2"/>
</dbReference>
<sequence length="250" mass="26571">MAKGVGQMAKAAVGDAIMSFGWMFTAPTLGVATSIAATAFGVEKESHLIHAIFAAVIMVHIVFCDSMAVVLGGASFNPTANAAMYTAGIGEDTLLSMALRFPAQAAGAVAGAIAISEVMPSQYKHMLGGPSIKVDLHTAAMAEGVLTFLITLAVLIIIIRIPGGMFVKTWLLAMATVTLVIAGSSYTGPSMNPANAFGWAYIRKQHNTWDQLYVYWICPFIGAIGAAWVFRFIYPLPKKQKKAPKNRKAE</sequence>
<evidence type="ECO:0000256" key="5">
    <source>
        <dbReference type="ARBA" id="ARBA00022989"/>
    </source>
</evidence>
<dbReference type="KEGG" id="soe:110783955"/>
<dbReference type="Gene3D" id="1.20.1080.10">
    <property type="entry name" value="Glycerol uptake facilitator protein"/>
    <property type="match status" value="1"/>
</dbReference>
<reference evidence="12" key="2">
    <citation type="submission" date="2025-08" db="UniProtKB">
        <authorList>
            <consortium name="RefSeq"/>
        </authorList>
    </citation>
    <scope>IDENTIFICATION</scope>
    <source>
        <tissue evidence="12">Leaf</tissue>
    </source>
</reference>
<feature type="transmembrane region" description="Helical" evidence="10">
    <location>
        <begin position="136"/>
        <end position="158"/>
    </location>
</feature>
<keyword evidence="5 10" id="KW-1133">Transmembrane helix</keyword>
<dbReference type="OrthoDB" id="3222at2759"/>
<gene>
    <name evidence="12" type="primary">LOC110783955</name>
</gene>
<proteinExistence type="inferred from homology"/>
<comment type="similarity">
    <text evidence="7">Belongs to the MIP/aquaporin (TC 1.A.8) family. SIP (TC 1.A.8.10) subfamily.</text>
</comment>
<dbReference type="GO" id="GO:0016020">
    <property type="term" value="C:membrane"/>
    <property type="evidence" value="ECO:0007669"/>
    <property type="project" value="UniProtKB-SubCell"/>
</dbReference>
<dbReference type="FunFam" id="1.20.1080.10:FF:000043">
    <property type="entry name" value="Aquaporin SIP1-1"/>
    <property type="match status" value="1"/>
</dbReference>
<dbReference type="GeneID" id="110783955"/>
<feature type="transmembrane region" description="Helical" evidence="10">
    <location>
        <begin position="170"/>
        <end position="188"/>
    </location>
</feature>
<dbReference type="InterPro" id="IPR000425">
    <property type="entry name" value="MIP"/>
</dbReference>
<dbReference type="SUPFAM" id="SSF81338">
    <property type="entry name" value="Aquaporin-like"/>
    <property type="match status" value="1"/>
</dbReference>
<evidence type="ECO:0000256" key="2">
    <source>
        <dbReference type="ARBA" id="ARBA00022448"/>
    </source>
</evidence>
<dbReference type="PANTHER" id="PTHR46739:SF3">
    <property type="entry name" value="AQUAPORIN SIP1-1"/>
    <property type="match status" value="1"/>
</dbReference>